<organism evidence="1 2">
    <name type="scientific">Schizosaccharomyces osmophilus</name>
    <dbReference type="NCBI Taxonomy" id="2545709"/>
    <lineage>
        <taxon>Eukaryota</taxon>
        <taxon>Fungi</taxon>
        <taxon>Dikarya</taxon>
        <taxon>Ascomycota</taxon>
        <taxon>Taphrinomycotina</taxon>
        <taxon>Schizosaccharomycetes</taxon>
        <taxon>Schizosaccharomycetales</taxon>
        <taxon>Schizosaccharomycetaceae</taxon>
        <taxon>Schizosaccharomyces</taxon>
    </lineage>
</organism>
<evidence type="ECO:0000313" key="1">
    <source>
        <dbReference type="EMBL" id="WBW72387.1"/>
    </source>
</evidence>
<proteinExistence type="predicted"/>
<name>A0AAE9WBW4_9SCHI</name>
<dbReference type="RefSeq" id="XP_056036630.1">
    <property type="nucleotide sequence ID" value="XM_056178835.1"/>
</dbReference>
<protein>
    <submittedName>
        <fullName evidence="1">Uncharacterized protein</fullName>
    </submittedName>
</protein>
<sequence>MIIDIVWFQNFHSFFNGTAVLIIKDETEGNSGVHQKVFLHRELHTGINMNLLIVTHSLLGAATRTKMNRVGLTYLKLLFGKENPTWRFSIDRQILIIILTYASEAT</sequence>
<dbReference type="Proteomes" id="UP001212411">
    <property type="component" value="Chromosome 1"/>
</dbReference>
<reference evidence="1 2" key="1">
    <citation type="journal article" date="2023" name="G3 (Bethesda)">
        <title>A high-quality reference genome for the fission yeast Schizosaccharomyces osmophilus.</title>
        <authorList>
            <person name="Jia G.S."/>
            <person name="Zhang W.C."/>
            <person name="Liang Y."/>
            <person name="Liu X.H."/>
            <person name="Rhind N."/>
            <person name="Pidoux A."/>
            <person name="Brysch-Herzberg M."/>
            <person name="Du L.L."/>
        </authorList>
    </citation>
    <scope>NUCLEOTIDE SEQUENCE [LARGE SCALE GENOMIC DNA]</scope>
    <source>
        <strain evidence="1 2">CBS 15793</strain>
    </source>
</reference>
<dbReference type="KEGG" id="som:SOMG_00036"/>
<gene>
    <name evidence="1" type="ORF">SOMG_00036</name>
</gene>
<accession>A0AAE9WBW4</accession>
<dbReference type="GeneID" id="80873524"/>
<keyword evidence="2" id="KW-1185">Reference proteome</keyword>
<dbReference type="EMBL" id="CP115611">
    <property type="protein sequence ID" value="WBW72387.1"/>
    <property type="molecule type" value="Genomic_DNA"/>
</dbReference>
<dbReference type="AlphaFoldDB" id="A0AAE9WBW4"/>
<evidence type="ECO:0000313" key="2">
    <source>
        <dbReference type="Proteomes" id="UP001212411"/>
    </source>
</evidence>